<dbReference type="PANTHER" id="PTHR43133">
    <property type="entry name" value="RNA POLYMERASE ECF-TYPE SIGMA FACTO"/>
    <property type="match status" value="1"/>
</dbReference>
<dbReference type="EMBL" id="PDFK01000002">
    <property type="protein sequence ID" value="PKU52268.1"/>
    <property type="molecule type" value="Genomic_DNA"/>
</dbReference>
<feature type="domain" description="RNA polymerase sigma factor 70 region 4 type 2" evidence="7">
    <location>
        <begin position="116"/>
        <end position="167"/>
    </location>
</feature>
<organism evidence="8 9">
    <name type="scientific">Lysinibacillus fusiformis</name>
    <dbReference type="NCBI Taxonomy" id="28031"/>
    <lineage>
        <taxon>Bacteria</taxon>
        <taxon>Bacillati</taxon>
        <taxon>Bacillota</taxon>
        <taxon>Bacilli</taxon>
        <taxon>Bacillales</taxon>
        <taxon>Bacillaceae</taxon>
        <taxon>Lysinibacillus</taxon>
    </lineage>
</organism>
<dbReference type="Gene3D" id="1.10.10.10">
    <property type="entry name" value="Winged helix-like DNA-binding domain superfamily/Winged helix DNA-binding domain"/>
    <property type="match status" value="1"/>
</dbReference>
<dbReference type="RefSeq" id="WP_036128268.1">
    <property type="nucleotide sequence ID" value="NZ_JAZBNI010000001.1"/>
</dbReference>
<sequence length="175" mass="20447">MSIQNEQKLSPTQSFEEILECVQPMITVILKQLHIYKEFDYYRHIASIAVWRAWLKADPAKGQFSAYIYSSIKGEILNELSKEKSYKERITVVDDETLDYVRSEFKGGENQKNSIDLESILTQLKQIERKILLLYYVEGYNDQEIAKVLGLSVAASKKRRARIFQRLSNQVFEVE</sequence>
<dbReference type="InterPro" id="IPR007627">
    <property type="entry name" value="RNA_pol_sigma70_r2"/>
</dbReference>
<evidence type="ECO:0000313" key="9">
    <source>
        <dbReference type="Proteomes" id="UP000234956"/>
    </source>
</evidence>
<dbReference type="InterPro" id="IPR013325">
    <property type="entry name" value="RNA_pol_sigma_r2"/>
</dbReference>
<feature type="domain" description="RNA polymerase sigma-70 region 2" evidence="6">
    <location>
        <begin position="46"/>
        <end position="84"/>
    </location>
</feature>
<dbReference type="GO" id="GO:0016987">
    <property type="term" value="F:sigma factor activity"/>
    <property type="evidence" value="ECO:0007669"/>
    <property type="project" value="UniProtKB-KW"/>
</dbReference>
<dbReference type="GO" id="GO:0003677">
    <property type="term" value="F:DNA binding"/>
    <property type="evidence" value="ECO:0007669"/>
    <property type="project" value="UniProtKB-KW"/>
</dbReference>
<reference evidence="8 9" key="1">
    <citation type="submission" date="2017-10" db="EMBL/GenBank/DDBJ databases">
        <title>Draft genome of Lysinibacillus fusiformis strain Juneja, a laboratory-derived pathogen of Drosophila melanogaster.</title>
        <authorList>
            <person name="Smith B.R."/>
            <person name="Unckless R.L."/>
        </authorList>
    </citation>
    <scope>NUCLEOTIDE SEQUENCE [LARGE SCALE GENOMIC DNA]</scope>
    <source>
        <strain evidence="8 9">Juneja</strain>
    </source>
</reference>
<proteinExistence type="inferred from homology"/>
<keyword evidence="5" id="KW-0804">Transcription</keyword>
<dbReference type="GO" id="GO:0006352">
    <property type="term" value="P:DNA-templated transcription initiation"/>
    <property type="evidence" value="ECO:0007669"/>
    <property type="project" value="InterPro"/>
</dbReference>
<keyword evidence="4" id="KW-0238">DNA-binding</keyword>
<dbReference type="CDD" id="cd06171">
    <property type="entry name" value="Sigma70_r4"/>
    <property type="match status" value="1"/>
</dbReference>
<evidence type="ECO:0000256" key="1">
    <source>
        <dbReference type="ARBA" id="ARBA00010641"/>
    </source>
</evidence>
<evidence type="ECO:0000256" key="5">
    <source>
        <dbReference type="ARBA" id="ARBA00023163"/>
    </source>
</evidence>
<evidence type="ECO:0000256" key="2">
    <source>
        <dbReference type="ARBA" id="ARBA00023015"/>
    </source>
</evidence>
<keyword evidence="3" id="KW-0731">Sigma factor</keyword>
<dbReference type="AlphaFoldDB" id="A0A2I0V1S9"/>
<dbReference type="InterPro" id="IPR039425">
    <property type="entry name" value="RNA_pol_sigma-70-like"/>
</dbReference>
<dbReference type="InterPro" id="IPR036388">
    <property type="entry name" value="WH-like_DNA-bd_sf"/>
</dbReference>
<dbReference type="SUPFAM" id="SSF88659">
    <property type="entry name" value="Sigma3 and sigma4 domains of RNA polymerase sigma factors"/>
    <property type="match status" value="1"/>
</dbReference>
<dbReference type="Proteomes" id="UP000234956">
    <property type="component" value="Unassembled WGS sequence"/>
</dbReference>
<dbReference type="Pfam" id="PF08281">
    <property type="entry name" value="Sigma70_r4_2"/>
    <property type="match status" value="1"/>
</dbReference>
<dbReference type="Pfam" id="PF04542">
    <property type="entry name" value="Sigma70_r2"/>
    <property type="match status" value="1"/>
</dbReference>
<evidence type="ECO:0000313" key="8">
    <source>
        <dbReference type="EMBL" id="PKU52268.1"/>
    </source>
</evidence>
<comment type="similarity">
    <text evidence="1">Belongs to the sigma-70 factor family. ECF subfamily.</text>
</comment>
<name>A0A2I0V1S9_9BACI</name>
<evidence type="ECO:0000256" key="4">
    <source>
        <dbReference type="ARBA" id="ARBA00023125"/>
    </source>
</evidence>
<comment type="caution">
    <text evidence="8">The sequence shown here is derived from an EMBL/GenBank/DDBJ whole genome shotgun (WGS) entry which is preliminary data.</text>
</comment>
<dbReference type="PANTHER" id="PTHR43133:SF8">
    <property type="entry name" value="RNA POLYMERASE SIGMA FACTOR HI_1459-RELATED"/>
    <property type="match status" value="1"/>
</dbReference>
<dbReference type="InterPro" id="IPR013324">
    <property type="entry name" value="RNA_pol_sigma_r3/r4-like"/>
</dbReference>
<protein>
    <submittedName>
        <fullName evidence="8">Sigma-70 family RNA polymerase sigma factor</fullName>
    </submittedName>
</protein>
<gene>
    <name evidence="8" type="ORF">CRI88_07850</name>
</gene>
<dbReference type="InterPro" id="IPR014284">
    <property type="entry name" value="RNA_pol_sigma-70_dom"/>
</dbReference>
<dbReference type="NCBIfam" id="TIGR02937">
    <property type="entry name" value="sigma70-ECF"/>
    <property type="match status" value="1"/>
</dbReference>
<evidence type="ECO:0000259" key="7">
    <source>
        <dbReference type="Pfam" id="PF08281"/>
    </source>
</evidence>
<evidence type="ECO:0000259" key="6">
    <source>
        <dbReference type="Pfam" id="PF04542"/>
    </source>
</evidence>
<evidence type="ECO:0000256" key="3">
    <source>
        <dbReference type="ARBA" id="ARBA00023082"/>
    </source>
</evidence>
<accession>A0A2I0V1S9</accession>
<dbReference type="SUPFAM" id="SSF88946">
    <property type="entry name" value="Sigma2 domain of RNA polymerase sigma factors"/>
    <property type="match status" value="1"/>
</dbReference>
<dbReference type="InterPro" id="IPR013249">
    <property type="entry name" value="RNA_pol_sigma70_r4_t2"/>
</dbReference>
<keyword evidence="2" id="KW-0805">Transcription regulation</keyword>